<name>A0AA36GZZ5_CYLNA</name>
<dbReference type="Proteomes" id="UP001176961">
    <property type="component" value="Unassembled WGS sequence"/>
</dbReference>
<evidence type="ECO:0000313" key="3">
    <source>
        <dbReference type="Proteomes" id="UP001176961"/>
    </source>
</evidence>
<comment type="caution">
    <text evidence="2">The sequence shown here is derived from an EMBL/GenBank/DDBJ whole genome shotgun (WGS) entry which is preliminary data.</text>
</comment>
<evidence type="ECO:0000256" key="1">
    <source>
        <dbReference type="SAM" id="MobiDB-lite"/>
    </source>
</evidence>
<feature type="compositionally biased region" description="Polar residues" evidence="1">
    <location>
        <begin position="1"/>
        <end position="19"/>
    </location>
</feature>
<dbReference type="AlphaFoldDB" id="A0AA36GZZ5"/>
<gene>
    <name evidence="2" type="ORF">CYNAS_LOCUS13451</name>
</gene>
<sequence length="70" mass="7879">MWSLITSQPASSPTRSSQMQEEDLQGLQSLDQREVERYGCHEGSNPPSVSSEQSSPEDSEEEFFEESVKI</sequence>
<proteinExistence type="predicted"/>
<feature type="region of interest" description="Disordered" evidence="1">
    <location>
        <begin position="1"/>
        <end position="70"/>
    </location>
</feature>
<dbReference type="EMBL" id="CATQJL010000305">
    <property type="protein sequence ID" value="CAJ0601468.1"/>
    <property type="molecule type" value="Genomic_DNA"/>
</dbReference>
<reference evidence="2" key="1">
    <citation type="submission" date="2023-07" db="EMBL/GenBank/DDBJ databases">
        <authorList>
            <consortium name="CYATHOMIX"/>
        </authorList>
    </citation>
    <scope>NUCLEOTIDE SEQUENCE</scope>
    <source>
        <strain evidence="2">N/A</strain>
    </source>
</reference>
<feature type="compositionally biased region" description="Acidic residues" evidence="1">
    <location>
        <begin position="55"/>
        <end position="70"/>
    </location>
</feature>
<feature type="compositionally biased region" description="Basic and acidic residues" evidence="1">
    <location>
        <begin position="31"/>
        <end position="40"/>
    </location>
</feature>
<evidence type="ECO:0000313" key="2">
    <source>
        <dbReference type="EMBL" id="CAJ0601468.1"/>
    </source>
</evidence>
<accession>A0AA36GZZ5</accession>
<keyword evidence="3" id="KW-1185">Reference proteome</keyword>
<protein>
    <submittedName>
        <fullName evidence="2">Uncharacterized protein</fullName>
    </submittedName>
</protein>
<organism evidence="2 3">
    <name type="scientific">Cylicocyclus nassatus</name>
    <name type="common">Nematode worm</name>
    <dbReference type="NCBI Taxonomy" id="53992"/>
    <lineage>
        <taxon>Eukaryota</taxon>
        <taxon>Metazoa</taxon>
        <taxon>Ecdysozoa</taxon>
        <taxon>Nematoda</taxon>
        <taxon>Chromadorea</taxon>
        <taxon>Rhabditida</taxon>
        <taxon>Rhabditina</taxon>
        <taxon>Rhabditomorpha</taxon>
        <taxon>Strongyloidea</taxon>
        <taxon>Strongylidae</taxon>
        <taxon>Cylicocyclus</taxon>
    </lineage>
</organism>